<keyword evidence="6" id="KW-0804">Transcription</keyword>
<dbReference type="FunFam" id="3.30.50.10:FF:000007">
    <property type="entry name" value="Nitrogen regulatory AreA, N-terminal"/>
    <property type="match status" value="1"/>
</dbReference>
<dbReference type="InterPro" id="IPR039355">
    <property type="entry name" value="Transcription_factor_GATA"/>
</dbReference>
<feature type="region of interest" description="Disordered" evidence="9">
    <location>
        <begin position="266"/>
        <end position="314"/>
    </location>
</feature>
<evidence type="ECO:0000256" key="5">
    <source>
        <dbReference type="ARBA" id="ARBA00023015"/>
    </source>
</evidence>
<dbReference type="PROSITE" id="PS00344">
    <property type="entry name" value="GATA_ZN_FINGER_1"/>
    <property type="match status" value="1"/>
</dbReference>
<proteinExistence type="predicted"/>
<gene>
    <name evidence="11" type="ORF">GGI25_001546</name>
</gene>
<dbReference type="GO" id="GO:0005634">
    <property type="term" value="C:nucleus"/>
    <property type="evidence" value="ECO:0007669"/>
    <property type="project" value="UniProtKB-SubCell"/>
</dbReference>
<feature type="region of interest" description="Disordered" evidence="9">
    <location>
        <begin position="516"/>
        <end position="658"/>
    </location>
</feature>
<feature type="compositionally biased region" description="Low complexity" evidence="9">
    <location>
        <begin position="812"/>
        <end position="824"/>
    </location>
</feature>
<feature type="compositionally biased region" description="Low complexity" evidence="9">
    <location>
        <begin position="747"/>
        <end position="757"/>
    </location>
</feature>
<dbReference type="AlphaFoldDB" id="A0A9W8GA81"/>
<evidence type="ECO:0000256" key="9">
    <source>
        <dbReference type="SAM" id="MobiDB-lite"/>
    </source>
</evidence>
<evidence type="ECO:0000313" key="12">
    <source>
        <dbReference type="Proteomes" id="UP001151518"/>
    </source>
</evidence>
<dbReference type="PROSITE" id="PS50114">
    <property type="entry name" value="GATA_ZN_FINGER_2"/>
    <property type="match status" value="2"/>
</dbReference>
<dbReference type="GO" id="GO:0045944">
    <property type="term" value="P:positive regulation of transcription by RNA polymerase II"/>
    <property type="evidence" value="ECO:0007669"/>
    <property type="project" value="TreeGrafter"/>
</dbReference>
<dbReference type="Pfam" id="PF00320">
    <property type="entry name" value="GATA"/>
    <property type="match status" value="2"/>
</dbReference>
<feature type="compositionally biased region" description="Polar residues" evidence="9">
    <location>
        <begin position="133"/>
        <end position="154"/>
    </location>
</feature>
<keyword evidence="2" id="KW-0479">Metal-binding</keyword>
<evidence type="ECO:0000256" key="1">
    <source>
        <dbReference type="ARBA" id="ARBA00004123"/>
    </source>
</evidence>
<dbReference type="SUPFAM" id="SSF57716">
    <property type="entry name" value="Glucocorticoid receptor-like (DNA-binding domain)"/>
    <property type="match status" value="2"/>
</dbReference>
<keyword evidence="5" id="KW-0805">Transcription regulation</keyword>
<feature type="compositionally biased region" description="Polar residues" evidence="9">
    <location>
        <begin position="268"/>
        <end position="308"/>
    </location>
</feature>
<dbReference type="EMBL" id="JANBTW010000012">
    <property type="protein sequence ID" value="KAJ2679411.1"/>
    <property type="molecule type" value="Genomic_DNA"/>
</dbReference>
<dbReference type="PRINTS" id="PR00619">
    <property type="entry name" value="GATAZNFINGER"/>
</dbReference>
<feature type="region of interest" description="Disordered" evidence="9">
    <location>
        <begin position="720"/>
        <end position="763"/>
    </location>
</feature>
<evidence type="ECO:0000256" key="6">
    <source>
        <dbReference type="ARBA" id="ARBA00023163"/>
    </source>
</evidence>
<feature type="domain" description="GATA-type" evidence="10">
    <location>
        <begin position="413"/>
        <end position="466"/>
    </location>
</feature>
<dbReference type="InterPro" id="IPR013860">
    <property type="entry name" value="AreA_GATA"/>
</dbReference>
<evidence type="ECO:0000313" key="11">
    <source>
        <dbReference type="EMBL" id="KAJ2679411.1"/>
    </source>
</evidence>
<evidence type="ECO:0000256" key="3">
    <source>
        <dbReference type="ARBA" id="ARBA00022771"/>
    </source>
</evidence>
<keyword evidence="7" id="KW-0539">Nucleus</keyword>
<dbReference type="GO" id="GO:0000122">
    <property type="term" value="P:negative regulation of transcription by RNA polymerase II"/>
    <property type="evidence" value="ECO:0007669"/>
    <property type="project" value="TreeGrafter"/>
</dbReference>
<accession>A0A9W8GA81</accession>
<dbReference type="PANTHER" id="PTHR10071">
    <property type="entry name" value="TRANSCRIPTION FACTOR GATA FAMILY MEMBER"/>
    <property type="match status" value="1"/>
</dbReference>
<dbReference type="Pfam" id="PF08550">
    <property type="entry name" value="GATA_AreA"/>
    <property type="match status" value="1"/>
</dbReference>
<dbReference type="Proteomes" id="UP001151518">
    <property type="component" value="Unassembled WGS sequence"/>
</dbReference>
<evidence type="ECO:0000256" key="2">
    <source>
        <dbReference type="ARBA" id="ARBA00022723"/>
    </source>
</evidence>
<dbReference type="SMART" id="SM00401">
    <property type="entry name" value="ZnF_GATA"/>
    <property type="match status" value="2"/>
</dbReference>
<feature type="domain" description="GATA-type" evidence="10">
    <location>
        <begin position="477"/>
        <end position="524"/>
    </location>
</feature>
<name>A0A9W8GA81_9FUNG</name>
<protein>
    <recommendedName>
        <fullName evidence="10">GATA-type domain-containing protein</fullName>
    </recommendedName>
</protein>
<dbReference type="GO" id="GO:0000981">
    <property type="term" value="F:DNA-binding transcription factor activity, RNA polymerase II-specific"/>
    <property type="evidence" value="ECO:0007669"/>
    <property type="project" value="TreeGrafter"/>
</dbReference>
<evidence type="ECO:0000256" key="4">
    <source>
        <dbReference type="ARBA" id="ARBA00022833"/>
    </source>
</evidence>
<reference evidence="11" key="1">
    <citation type="submission" date="2022-07" db="EMBL/GenBank/DDBJ databases">
        <title>Phylogenomic reconstructions and comparative analyses of Kickxellomycotina fungi.</title>
        <authorList>
            <person name="Reynolds N.K."/>
            <person name="Stajich J.E."/>
            <person name="Barry K."/>
            <person name="Grigoriev I.V."/>
            <person name="Crous P."/>
            <person name="Smith M.E."/>
        </authorList>
    </citation>
    <scope>NUCLEOTIDE SEQUENCE</scope>
    <source>
        <strain evidence="11">NRRL 3115</strain>
    </source>
</reference>
<dbReference type="GO" id="GO:0008270">
    <property type="term" value="F:zinc ion binding"/>
    <property type="evidence" value="ECO:0007669"/>
    <property type="project" value="UniProtKB-KW"/>
</dbReference>
<evidence type="ECO:0000256" key="7">
    <source>
        <dbReference type="ARBA" id="ARBA00023242"/>
    </source>
</evidence>
<organism evidence="11 12">
    <name type="scientific">Coemansia spiralis</name>
    <dbReference type="NCBI Taxonomy" id="417178"/>
    <lineage>
        <taxon>Eukaryota</taxon>
        <taxon>Fungi</taxon>
        <taxon>Fungi incertae sedis</taxon>
        <taxon>Zoopagomycota</taxon>
        <taxon>Kickxellomycotina</taxon>
        <taxon>Kickxellomycetes</taxon>
        <taxon>Kickxellales</taxon>
        <taxon>Kickxellaceae</taxon>
        <taxon>Coemansia</taxon>
    </lineage>
</organism>
<sequence length="953" mass="101332">MAPILLKIKGTKLFSPFNEIEDVGDLSTLWRVCTKVKDSLENGSRLENLSWRLWHLHQTLEARGKGRDYRKLSPATTKQLEKTIRRPEYMKKQKPMQIKVRLGKSTDRPAAEIPRAPGSTPSPANGQIRPQAPASTIQAARGSGTATTIPNSSKAGIGADAHATGITASENERLEHPTTHAMEAIYSAFGNASVDRTKEASAIAGKGRQHDGLNGDSMGNTGAVADALASAALATTGSFVSDAIASSAVPNELLTSLPHDPDSADISAINTSLGGDGNSTSISNGAATTINTGEANGNTSSNAQQTAAGSEEVQASDFMSFGPSSFLSSGFDLDAPQIEITLDDIFSANSGDWSQFGFASIANGPVLGMPMADYGTGQGMWNGMPYPGPMSMNTPYGMPSHMHMPHQETPKKQHDGPICANCGVTSTPLWRRSIDDTLLCNACGLYYKLHNAHRPKSLRSNASRKEILDEDLPKTVCTNCETTTTPLWRRDEAGSPLCNACGLYYKLHKENRPIKLKSDVIRKRQRHDPASTTPRKRQQSRGSAKQAATVEAGEGSADESSVSPTPATSAEPLKSSKAVSASRSKKKKSKPTAQSTQASSPTTPSNQDSSSIALNGDMPPALSASLSREPTTPQSAPPVSYSANGTQLLNGPEAHTSLGRSYHNYVHTNNGSRILDHGEAVQQRQSASTNLTNTALHPSEYRKGSTASEYNDMSYHFNTSVSSDVSSRPPPLQHSATLPIRSYDTHGYSSSTSLGLGSNNGGAPRTSNVSINIPMSPPLVARADTYFGRTATINDRSTISHDPIYNTHGTQLPLPSLGSPSHSSTGRYSSGLNGIGGAGPLHSTSSFQPSGSSAQSIGLSAYGQHRQQQQQHQSLQSRHQSPLYAGQEGHGQGISATTTSLSSPASEIKHYPDRQLPLPSLAELASTSSAHNSDSFRYTRQQQQQQSYPQLNP</sequence>
<dbReference type="OrthoDB" id="515401at2759"/>
<evidence type="ECO:0000256" key="8">
    <source>
        <dbReference type="PROSITE-ProRule" id="PRU00094"/>
    </source>
</evidence>
<dbReference type="Gene3D" id="3.30.50.10">
    <property type="entry name" value="Erythroid Transcription Factor GATA-1, subunit A"/>
    <property type="match status" value="2"/>
</dbReference>
<dbReference type="GO" id="GO:0000978">
    <property type="term" value="F:RNA polymerase II cis-regulatory region sequence-specific DNA binding"/>
    <property type="evidence" value="ECO:0007669"/>
    <property type="project" value="TreeGrafter"/>
</dbReference>
<dbReference type="CDD" id="cd00202">
    <property type="entry name" value="ZnF_GATA"/>
    <property type="match status" value="2"/>
</dbReference>
<evidence type="ECO:0000259" key="10">
    <source>
        <dbReference type="PROSITE" id="PS50114"/>
    </source>
</evidence>
<feature type="region of interest" description="Disordered" evidence="9">
    <location>
        <begin position="799"/>
        <end position="953"/>
    </location>
</feature>
<dbReference type="PANTHER" id="PTHR10071:SF281">
    <property type="entry name" value="BOX A-BINDING FACTOR-RELATED"/>
    <property type="match status" value="1"/>
</dbReference>
<dbReference type="InterPro" id="IPR000679">
    <property type="entry name" value="Znf_GATA"/>
</dbReference>
<comment type="caution">
    <text evidence="11">The sequence shown here is derived from an EMBL/GenBank/DDBJ whole genome shotgun (WGS) entry which is preliminary data.</text>
</comment>
<feature type="compositionally biased region" description="Low complexity" evidence="9">
    <location>
        <begin position="843"/>
        <end position="856"/>
    </location>
</feature>
<dbReference type="InterPro" id="IPR013088">
    <property type="entry name" value="Znf_NHR/GATA"/>
</dbReference>
<feature type="compositionally biased region" description="Low complexity" evidence="9">
    <location>
        <begin position="591"/>
        <end position="605"/>
    </location>
</feature>
<feature type="compositionally biased region" description="Polar residues" evidence="9">
    <location>
        <begin position="925"/>
        <end position="940"/>
    </location>
</feature>
<feature type="compositionally biased region" description="Polar residues" evidence="9">
    <location>
        <begin position="558"/>
        <end position="568"/>
    </location>
</feature>
<feature type="region of interest" description="Disordered" evidence="9">
    <location>
        <begin position="100"/>
        <end position="160"/>
    </location>
</feature>
<feature type="compositionally biased region" description="Low complexity" evidence="9">
    <location>
        <begin position="895"/>
        <end position="906"/>
    </location>
</feature>
<comment type="subcellular location">
    <subcellularLocation>
        <location evidence="1">Nucleus</location>
    </subcellularLocation>
</comment>
<keyword evidence="4" id="KW-0862">Zinc</keyword>
<feature type="compositionally biased region" description="Polar residues" evidence="9">
    <location>
        <begin position="624"/>
        <end position="634"/>
    </location>
</feature>
<keyword evidence="3 8" id="KW-0863">Zinc-finger</keyword>
<feature type="compositionally biased region" description="Low complexity" evidence="9">
    <location>
        <begin position="864"/>
        <end position="881"/>
    </location>
</feature>